<dbReference type="PANTHER" id="PTHR13391:SF0">
    <property type="entry name" value="PROTEIN MISATO HOMOLOG 1"/>
    <property type="match status" value="1"/>
</dbReference>
<evidence type="ECO:0000259" key="8">
    <source>
        <dbReference type="Pfam" id="PF14881"/>
    </source>
</evidence>
<evidence type="ECO:0000256" key="5">
    <source>
        <dbReference type="ARBA" id="ARBA00022030"/>
    </source>
</evidence>
<dbReference type="GeneID" id="73381917"/>
<reference evidence="9" key="1">
    <citation type="journal article" date="2022" name="DNA Res.">
        <title>Genome analysis of five recently described species of the CUG-Ser clade uncovers Candida theae as a new hybrid lineage with pathogenic potential in the Candida parapsilosis species complex.</title>
        <authorList>
            <person name="Mixao V."/>
            <person name="Del Olmo V."/>
            <person name="Hegedusova E."/>
            <person name="Saus E."/>
            <person name="Pryszcz L."/>
            <person name="Cillingova A."/>
            <person name="Nosek J."/>
            <person name="Gabaldon T."/>
        </authorList>
    </citation>
    <scope>NUCLEOTIDE SEQUENCE</scope>
    <source>
        <strain evidence="9">CBS 10844</strain>
    </source>
</reference>
<keyword evidence="10" id="KW-1185">Reference proteome</keyword>
<evidence type="ECO:0000256" key="2">
    <source>
        <dbReference type="ARBA" id="ARBA00004173"/>
    </source>
</evidence>
<dbReference type="Proteomes" id="UP001202479">
    <property type="component" value="Unassembled WGS sequence"/>
</dbReference>
<dbReference type="InterPro" id="IPR049942">
    <property type="entry name" value="DML1/Misato"/>
</dbReference>
<dbReference type="RefSeq" id="XP_049178588.1">
    <property type="nucleotide sequence ID" value="XM_049325727.1"/>
</dbReference>
<evidence type="ECO:0000256" key="3">
    <source>
        <dbReference type="ARBA" id="ARBA00008507"/>
    </source>
</evidence>
<dbReference type="InterPro" id="IPR019605">
    <property type="entry name" value="Misato_II_tubulin-like"/>
</dbReference>
<name>A0AAI9WW63_9ASCO</name>
<dbReference type="PANTHER" id="PTHR13391">
    <property type="entry name" value="MITOCHONDRIAL DISTRIBUTION REGULATOR MISATO"/>
    <property type="match status" value="1"/>
</dbReference>
<evidence type="ECO:0000313" key="10">
    <source>
        <dbReference type="Proteomes" id="UP001202479"/>
    </source>
</evidence>
<comment type="caution">
    <text evidence="9">The sequence shown here is derived from an EMBL/GenBank/DDBJ whole genome shotgun (WGS) entry which is preliminary data.</text>
</comment>
<dbReference type="EMBL" id="JAHUZD010000140">
    <property type="protein sequence ID" value="KAI3402841.2"/>
    <property type="molecule type" value="Genomic_DNA"/>
</dbReference>
<dbReference type="Pfam" id="PF14881">
    <property type="entry name" value="Tubulin_3"/>
    <property type="match status" value="1"/>
</dbReference>
<comment type="subcellular location">
    <subcellularLocation>
        <location evidence="2">Mitochondrion</location>
    </subcellularLocation>
</comment>
<proteinExistence type="inferred from homology"/>
<dbReference type="Pfam" id="PF10644">
    <property type="entry name" value="Misat_Tub_SegII"/>
    <property type="match status" value="1"/>
</dbReference>
<evidence type="ECO:0000256" key="6">
    <source>
        <dbReference type="ARBA" id="ARBA00023128"/>
    </source>
</evidence>
<evidence type="ECO:0000256" key="1">
    <source>
        <dbReference type="ARBA" id="ARBA00003757"/>
    </source>
</evidence>
<dbReference type="Gene3D" id="3.40.50.1440">
    <property type="entry name" value="Tubulin/FtsZ, GTPase domain"/>
    <property type="match status" value="1"/>
</dbReference>
<dbReference type="GO" id="GO:0005739">
    <property type="term" value="C:mitochondrion"/>
    <property type="evidence" value="ECO:0007669"/>
    <property type="project" value="UniProtKB-SubCell"/>
</dbReference>
<evidence type="ECO:0000259" key="7">
    <source>
        <dbReference type="Pfam" id="PF10644"/>
    </source>
</evidence>
<dbReference type="GO" id="GO:0007005">
    <property type="term" value="P:mitochondrion organization"/>
    <property type="evidence" value="ECO:0007669"/>
    <property type="project" value="InterPro"/>
</dbReference>
<feature type="domain" description="Misato Segment II tubulin-like" evidence="7">
    <location>
        <begin position="2"/>
        <end position="85"/>
    </location>
</feature>
<feature type="domain" description="DML1/Misato tubulin" evidence="8">
    <location>
        <begin position="122"/>
        <end position="310"/>
    </location>
</feature>
<accession>A0AAI9WW63</accession>
<dbReference type="AlphaFoldDB" id="A0AAI9WW63"/>
<comment type="similarity">
    <text evidence="3">Belongs to the misato family.</text>
</comment>
<gene>
    <name evidence="9" type="ORF">KGF56_004302</name>
</gene>
<comment type="function">
    <text evidence="1">Involved in the partitioning of the mitochondrial organelle and mitochondrial DNA (mtDNA) inheritance.</text>
</comment>
<keyword evidence="6" id="KW-0496">Mitochondrion</keyword>
<sequence>MSEILNLSFGQYANNTITHLFNCQESEVSYVKKKRSNHDLNTFLHKTNASSAAVTGSNSKYCPRALLFDLRGGLGALKKYEYSESIPNFDMPVLNSSATTCLVKNEYQKNLDKGIVSPNSPLNSGNTKYWTDFNKLVYNPKSLTTVPNYIHEHNQPGSHYNFANQKFETYNTGQNEFKNVQANAIENFRYWLEKCDFLQGIQIGTSLNDSWGGFSTSMIQSIQDEFFNNKENVWIFASFGQESKNKNKNKSRMRAVSEIKTFVELINNSTLLFPIKPNFSSLTSSSMLHNLDPDSIWHTAAIPAMFINSIWGINNQYVDQVSMTKLQDNLLRGEKTRKIVNEIKIINSNSNNNEIRDMMDVDLSNLQDWAFKLNQPKHNQNINLGISGSNKKCFSRNSIMKNPVEPTLDQNITNIYSNPWIENILQSDTFPDILTNGKRSQFHIEFNVHGGLKDFFKQYRTIIERTKSSIELTEIVDDKSELFEDLNNIISNYSSGFDSEDDDDFYD</sequence>
<dbReference type="SUPFAM" id="SSF52490">
    <property type="entry name" value="Tubulin nucleotide-binding domain-like"/>
    <property type="match status" value="1"/>
</dbReference>
<dbReference type="InterPro" id="IPR029209">
    <property type="entry name" value="DML1/Misato_tubulin"/>
</dbReference>
<evidence type="ECO:0000313" key="9">
    <source>
        <dbReference type="EMBL" id="KAI3402841.2"/>
    </source>
</evidence>
<protein>
    <recommendedName>
        <fullName evidence="4">Protein DML1</fullName>
    </recommendedName>
    <alternativeName>
        <fullName evidence="5">Protein dml1</fullName>
    </alternativeName>
</protein>
<dbReference type="InterPro" id="IPR036525">
    <property type="entry name" value="Tubulin/FtsZ_GTPase_sf"/>
</dbReference>
<evidence type="ECO:0000256" key="4">
    <source>
        <dbReference type="ARBA" id="ARBA00014097"/>
    </source>
</evidence>
<organism evidence="9 10">
    <name type="scientific">Candida oxycetoniae</name>
    <dbReference type="NCBI Taxonomy" id="497107"/>
    <lineage>
        <taxon>Eukaryota</taxon>
        <taxon>Fungi</taxon>
        <taxon>Dikarya</taxon>
        <taxon>Ascomycota</taxon>
        <taxon>Saccharomycotina</taxon>
        <taxon>Pichiomycetes</taxon>
        <taxon>Debaryomycetaceae</taxon>
        <taxon>Candida/Lodderomyces clade</taxon>
        <taxon>Candida</taxon>
    </lineage>
</organism>